<dbReference type="AlphaFoldDB" id="A0A7D4QHN8"/>
<proteinExistence type="predicted"/>
<organism evidence="6 7">
    <name type="scientific">Mucilaginibacter mali</name>
    <dbReference type="NCBI Taxonomy" id="2740462"/>
    <lineage>
        <taxon>Bacteria</taxon>
        <taxon>Pseudomonadati</taxon>
        <taxon>Bacteroidota</taxon>
        <taxon>Sphingobacteriia</taxon>
        <taxon>Sphingobacteriales</taxon>
        <taxon>Sphingobacteriaceae</taxon>
        <taxon>Mucilaginibacter</taxon>
    </lineage>
</organism>
<feature type="transmembrane region" description="Helical" evidence="5">
    <location>
        <begin position="47"/>
        <end position="67"/>
    </location>
</feature>
<keyword evidence="2 5" id="KW-0812">Transmembrane</keyword>
<keyword evidence="7" id="KW-1185">Reference proteome</keyword>
<evidence type="ECO:0000313" key="6">
    <source>
        <dbReference type="EMBL" id="QKJ32112.1"/>
    </source>
</evidence>
<dbReference type="PIRSF" id="PIRSF030066">
    <property type="entry name" value="UCP030066"/>
    <property type="match status" value="1"/>
</dbReference>
<evidence type="ECO:0000313" key="7">
    <source>
        <dbReference type="Proteomes" id="UP000505355"/>
    </source>
</evidence>
<dbReference type="InterPro" id="IPR032808">
    <property type="entry name" value="DoxX"/>
</dbReference>
<dbReference type="Pfam" id="PF13564">
    <property type="entry name" value="DoxX_2"/>
    <property type="match status" value="1"/>
</dbReference>
<evidence type="ECO:0000256" key="3">
    <source>
        <dbReference type="ARBA" id="ARBA00022989"/>
    </source>
</evidence>
<evidence type="ECO:0000256" key="2">
    <source>
        <dbReference type="ARBA" id="ARBA00022692"/>
    </source>
</evidence>
<dbReference type="EMBL" id="CP054139">
    <property type="protein sequence ID" value="QKJ32112.1"/>
    <property type="molecule type" value="Genomic_DNA"/>
</dbReference>
<evidence type="ECO:0000256" key="1">
    <source>
        <dbReference type="ARBA" id="ARBA00004141"/>
    </source>
</evidence>
<feature type="transmembrane region" description="Helical" evidence="5">
    <location>
        <begin position="97"/>
        <end position="117"/>
    </location>
</feature>
<dbReference type="GO" id="GO:0016020">
    <property type="term" value="C:membrane"/>
    <property type="evidence" value="ECO:0007669"/>
    <property type="project" value="UniProtKB-SubCell"/>
</dbReference>
<keyword evidence="4 5" id="KW-0472">Membrane</keyword>
<dbReference type="KEGG" id="mmab:HQ865_20870"/>
<keyword evidence="3 5" id="KW-1133">Transmembrane helix</keyword>
<sequence>MKPKTIKTTYWILLILLCAFTTFDGIGGVTKQQAGVDVLNHLGYPIYLMPLFGVLKLLGVFALLQPWYQGIKEWVFAGLAFTFIGAAVSHICAHDTVVETIMPLIFLAYLLVTRSFWLKYEALKNAA</sequence>
<accession>A0A7D4QHN8</accession>
<dbReference type="Proteomes" id="UP000505355">
    <property type="component" value="Chromosome"/>
</dbReference>
<gene>
    <name evidence="6" type="ORF">HQ865_20870</name>
</gene>
<comment type="subcellular location">
    <subcellularLocation>
        <location evidence="1">Membrane</location>
        <topology evidence="1">Multi-pass membrane protein</topology>
    </subcellularLocation>
</comment>
<feature type="transmembrane region" description="Helical" evidence="5">
    <location>
        <begin position="74"/>
        <end position="91"/>
    </location>
</feature>
<reference evidence="6 7" key="1">
    <citation type="submission" date="2020-05" db="EMBL/GenBank/DDBJ databases">
        <title>Mucilaginibacter mali sp. nov.</title>
        <authorList>
            <person name="Kim H.S."/>
            <person name="Lee K.C."/>
            <person name="Suh M.K."/>
            <person name="Kim J.-S."/>
            <person name="Han K.-I."/>
            <person name="Eom M.K."/>
            <person name="Shin Y.K."/>
            <person name="Lee J.-S."/>
        </authorList>
    </citation>
    <scope>NUCLEOTIDE SEQUENCE [LARGE SCALE GENOMIC DNA]</scope>
    <source>
        <strain evidence="6 7">G2-14</strain>
    </source>
</reference>
<dbReference type="InterPro" id="IPR016944">
    <property type="entry name" value="UCP030066"/>
</dbReference>
<name>A0A7D4QHN8_9SPHI</name>
<evidence type="ECO:0000256" key="5">
    <source>
        <dbReference type="SAM" id="Phobius"/>
    </source>
</evidence>
<evidence type="ECO:0000256" key="4">
    <source>
        <dbReference type="ARBA" id="ARBA00023136"/>
    </source>
</evidence>
<protein>
    <submittedName>
        <fullName evidence="6">DoxX family protein</fullName>
    </submittedName>
</protein>
<dbReference type="RefSeq" id="WP_173416764.1">
    <property type="nucleotide sequence ID" value="NZ_CP054139.1"/>
</dbReference>